<keyword evidence="1" id="KW-0472">Membrane</keyword>
<evidence type="ECO:0000313" key="3">
    <source>
        <dbReference type="Proteomes" id="UP000298460"/>
    </source>
</evidence>
<proteinExistence type="predicted"/>
<comment type="caution">
    <text evidence="2">The sequence shown here is derived from an EMBL/GenBank/DDBJ whole genome shotgun (WGS) entry which is preliminary data.</text>
</comment>
<dbReference type="RefSeq" id="WP_135544605.1">
    <property type="nucleotide sequence ID" value="NZ_SPQQ01000001.1"/>
</dbReference>
<keyword evidence="3" id="KW-1185">Reference proteome</keyword>
<keyword evidence="1" id="KW-1133">Transmembrane helix</keyword>
<dbReference type="EMBL" id="SPQQ01000001">
    <property type="protein sequence ID" value="TGE39666.1"/>
    <property type="molecule type" value="Genomic_DNA"/>
</dbReference>
<feature type="transmembrane region" description="Helical" evidence="1">
    <location>
        <begin position="64"/>
        <end position="81"/>
    </location>
</feature>
<accession>A0A4Z0RDR1</accession>
<sequence>MDNIYSSLSNSTPPLPGTNPCELVSCECFSKEPLSLGLTIFAPVSSVPGSASFFFLQPLLTGKIFASVGVLIVAQIFLFLADRFFGHELKPVQKGTIISPEQTVRMSLSDLQDFLASVSRGNVQPSTSTSVPSTNQAVTGIFPLETPEIPLVVGLAVYGDFTNKPYCPAVFLLVNLFTFPGVRGAIPLLILELLTTIFVRSVVPPETTGAKPLTAPASNSKLQSKSLQFSPEDLLNLLNRFGKRFGA</sequence>
<dbReference type="OrthoDB" id="1795609at2"/>
<dbReference type="Proteomes" id="UP000298460">
    <property type="component" value="Unassembled WGS sequence"/>
</dbReference>
<reference evidence="2 3" key="1">
    <citation type="submission" date="2019-03" db="EMBL/GenBank/DDBJ databases">
        <title>Draft Genome Sequence of Desulfosporosinus fructosivorans Strain 63.6F, Isolated from Marine Sediment in the Baltic Sea.</title>
        <authorList>
            <person name="Hausmann B."/>
            <person name="Vandieken V."/>
            <person name="Pjevac P."/>
            <person name="Schreck K."/>
            <person name="Herbold C.W."/>
            <person name="Loy A."/>
        </authorList>
    </citation>
    <scope>NUCLEOTIDE SEQUENCE [LARGE SCALE GENOMIC DNA]</scope>
    <source>
        <strain evidence="2 3">63.6F</strain>
    </source>
</reference>
<protein>
    <submittedName>
        <fullName evidence="2">Uncharacterized protein</fullName>
    </submittedName>
</protein>
<evidence type="ECO:0000256" key="1">
    <source>
        <dbReference type="SAM" id="Phobius"/>
    </source>
</evidence>
<dbReference type="AlphaFoldDB" id="A0A4Z0RDR1"/>
<keyword evidence="1" id="KW-0812">Transmembrane</keyword>
<gene>
    <name evidence="2" type="ORF">E4K67_01295</name>
</gene>
<evidence type="ECO:0000313" key="2">
    <source>
        <dbReference type="EMBL" id="TGE39666.1"/>
    </source>
</evidence>
<name>A0A4Z0RDR1_9FIRM</name>
<organism evidence="2 3">
    <name type="scientific">Desulfosporosinus fructosivorans</name>
    <dbReference type="NCBI Taxonomy" id="2018669"/>
    <lineage>
        <taxon>Bacteria</taxon>
        <taxon>Bacillati</taxon>
        <taxon>Bacillota</taxon>
        <taxon>Clostridia</taxon>
        <taxon>Eubacteriales</taxon>
        <taxon>Desulfitobacteriaceae</taxon>
        <taxon>Desulfosporosinus</taxon>
    </lineage>
</organism>